<gene>
    <name evidence="2" type="primary">ORF13527</name>
</gene>
<dbReference type="EMBL" id="HACG01004613">
    <property type="protein sequence ID" value="CEK51478.1"/>
    <property type="molecule type" value="Transcribed_RNA"/>
</dbReference>
<feature type="non-terminal residue" evidence="2">
    <location>
        <position position="1"/>
    </location>
</feature>
<evidence type="ECO:0000256" key="1">
    <source>
        <dbReference type="SAM" id="MobiDB-lite"/>
    </source>
</evidence>
<name>A0A0B6Y5Y6_9EUPU</name>
<dbReference type="AlphaFoldDB" id="A0A0B6Y5Y6"/>
<reference evidence="2" key="1">
    <citation type="submission" date="2014-12" db="EMBL/GenBank/DDBJ databases">
        <title>Insight into the proteome of Arion vulgaris.</title>
        <authorList>
            <person name="Aradska J."/>
            <person name="Bulat T."/>
            <person name="Smidak R."/>
            <person name="Sarate P."/>
            <person name="Gangsoo J."/>
            <person name="Sialana F."/>
            <person name="Bilban M."/>
            <person name="Lubec G."/>
        </authorList>
    </citation>
    <scope>NUCLEOTIDE SEQUENCE</scope>
    <source>
        <tissue evidence="2">Skin</tissue>
    </source>
</reference>
<feature type="non-terminal residue" evidence="2">
    <location>
        <position position="103"/>
    </location>
</feature>
<organism evidence="2">
    <name type="scientific">Arion vulgaris</name>
    <dbReference type="NCBI Taxonomy" id="1028688"/>
    <lineage>
        <taxon>Eukaryota</taxon>
        <taxon>Metazoa</taxon>
        <taxon>Spiralia</taxon>
        <taxon>Lophotrochozoa</taxon>
        <taxon>Mollusca</taxon>
        <taxon>Gastropoda</taxon>
        <taxon>Heterobranchia</taxon>
        <taxon>Euthyneura</taxon>
        <taxon>Panpulmonata</taxon>
        <taxon>Eupulmonata</taxon>
        <taxon>Stylommatophora</taxon>
        <taxon>Helicina</taxon>
        <taxon>Arionoidea</taxon>
        <taxon>Arionidae</taxon>
        <taxon>Arion</taxon>
    </lineage>
</organism>
<sequence>RNRMSLDHDRQDNHRQNLFTTDIYQTQQYNIDTNNPPPSVRADALPFKGLILGSDYEYVQDQLDRVFKQSNERFTERQNDGLNTHGTNLITSPNYENNPHKRE</sequence>
<proteinExistence type="predicted"/>
<protein>
    <submittedName>
        <fullName evidence="2">Uncharacterized protein</fullName>
    </submittedName>
</protein>
<accession>A0A0B6Y5Y6</accession>
<feature type="region of interest" description="Disordered" evidence="1">
    <location>
        <begin position="74"/>
        <end position="103"/>
    </location>
</feature>
<feature type="compositionally biased region" description="Polar residues" evidence="1">
    <location>
        <begin position="80"/>
        <end position="97"/>
    </location>
</feature>
<evidence type="ECO:0000313" key="2">
    <source>
        <dbReference type="EMBL" id="CEK51478.1"/>
    </source>
</evidence>